<name>A0A2K8KKQ1_9GAMM</name>
<gene>
    <name evidence="3" type="ORF">REIFOR_00371</name>
    <name evidence="4" type="ORF">REIFOR_00500</name>
</gene>
<reference evidence="3 5" key="1">
    <citation type="journal article" date="2017" name="Environ. Microbiol.">
        <title>Genomic and physiological analyses of 'Reinekea forsetii' reveal a versatile opportunistic lifestyle during spring algae blooms.</title>
        <authorList>
            <person name="Avci B."/>
            <person name="Hahnke R.L."/>
            <person name="Chafee M."/>
            <person name="Fischer T."/>
            <person name="Gruber-Vodicka H."/>
            <person name="Tegetmeyer H.E."/>
            <person name="Harder J."/>
            <person name="Fuchs B.M."/>
            <person name="Amann R.I."/>
            <person name="Teeling H."/>
        </authorList>
    </citation>
    <scope>NUCLEOTIDE SEQUENCE [LARGE SCALE GENOMIC DNA]</scope>
    <source>
        <strain evidence="3 5">Hel1_31_D35</strain>
    </source>
</reference>
<evidence type="ECO:0000313" key="5">
    <source>
        <dbReference type="Proteomes" id="UP000229757"/>
    </source>
</evidence>
<evidence type="ECO:0000259" key="2">
    <source>
        <dbReference type="PROSITE" id="PS50994"/>
    </source>
</evidence>
<sequence>MTLARSCRLIGISRQAMYQELARKRQKSTALSPVLDWVYTIRRDLPRLGGRKLYHLLQPELQRQQIKLGRDGLFTLLRQHRLLIMPARQYRKTTHSKHWMRKYPNLYQGMAIDRPEQAYVSDITYLESREGVHYLSLVTDAYSRKIVGHHVSDDLSAKSVVKALDQMLIERQSRERAIHHSDRGLQYCSELYQSRLASQGITPSMTTGYDCYQNALAERINGILKNEFLIHQYKDKEELEQVVKESIDAYNHKRPHSSLGMLTPASVHEKAN</sequence>
<organism evidence="3 5">
    <name type="scientific">Reinekea forsetii</name>
    <dbReference type="NCBI Taxonomy" id="1336806"/>
    <lineage>
        <taxon>Bacteria</taxon>
        <taxon>Pseudomonadati</taxon>
        <taxon>Pseudomonadota</taxon>
        <taxon>Gammaproteobacteria</taxon>
        <taxon>Oceanospirillales</taxon>
        <taxon>Saccharospirillaceae</taxon>
        <taxon>Reinekea</taxon>
    </lineage>
</organism>
<feature type="region of interest" description="Disordered" evidence="1">
    <location>
        <begin position="253"/>
        <end position="272"/>
    </location>
</feature>
<dbReference type="NCBIfam" id="NF033516">
    <property type="entry name" value="transpos_IS3"/>
    <property type="match status" value="1"/>
</dbReference>
<accession>A0A2K8KKQ1</accession>
<feature type="domain" description="Integrase catalytic" evidence="2">
    <location>
        <begin position="111"/>
        <end position="272"/>
    </location>
</feature>
<dbReference type="KEGG" id="rfo:REIFOR_00371"/>
<dbReference type="AlphaFoldDB" id="A0A2K8KKQ1"/>
<dbReference type="GO" id="GO:0003676">
    <property type="term" value="F:nucleic acid binding"/>
    <property type="evidence" value="ECO:0007669"/>
    <property type="project" value="InterPro"/>
</dbReference>
<dbReference type="PANTHER" id="PTHR46889">
    <property type="entry name" value="TRANSPOSASE INSF FOR INSERTION SEQUENCE IS3B-RELATED"/>
    <property type="match status" value="1"/>
</dbReference>
<dbReference type="InterPro" id="IPR001584">
    <property type="entry name" value="Integrase_cat-core"/>
</dbReference>
<evidence type="ECO:0000256" key="1">
    <source>
        <dbReference type="SAM" id="MobiDB-lite"/>
    </source>
</evidence>
<evidence type="ECO:0000313" key="3">
    <source>
        <dbReference type="EMBL" id="ATX75548.1"/>
    </source>
</evidence>
<dbReference type="Pfam" id="PF13333">
    <property type="entry name" value="rve_2"/>
    <property type="match status" value="1"/>
</dbReference>
<dbReference type="EMBL" id="CP011797">
    <property type="protein sequence ID" value="ATX75670.1"/>
    <property type="molecule type" value="Genomic_DNA"/>
</dbReference>
<dbReference type="EMBL" id="CP011797">
    <property type="protein sequence ID" value="ATX75548.1"/>
    <property type="molecule type" value="Genomic_DNA"/>
</dbReference>
<dbReference type="Gene3D" id="3.30.420.10">
    <property type="entry name" value="Ribonuclease H-like superfamily/Ribonuclease H"/>
    <property type="match status" value="1"/>
</dbReference>
<dbReference type="PROSITE" id="PS50994">
    <property type="entry name" value="INTEGRASE"/>
    <property type="match status" value="1"/>
</dbReference>
<dbReference type="InterPro" id="IPR012337">
    <property type="entry name" value="RNaseH-like_sf"/>
</dbReference>
<dbReference type="SUPFAM" id="SSF53098">
    <property type="entry name" value="Ribonuclease H-like"/>
    <property type="match status" value="1"/>
</dbReference>
<dbReference type="GO" id="GO:0015074">
    <property type="term" value="P:DNA integration"/>
    <property type="evidence" value="ECO:0007669"/>
    <property type="project" value="InterPro"/>
</dbReference>
<dbReference type="PANTHER" id="PTHR46889:SF5">
    <property type="entry name" value="INTEGRASE PROTEIN"/>
    <property type="match status" value="1"/>
</dbReference>
<dbReference type="Proteomes" id="UP000229757">
    <property type="component" value="Chromosome"/>
</dbReference>
<dbReference type="KEGG" id="rfo:REIFOR_00500"/>
<evidence type="ECO:0000313" key="4">
    <source>
        <dbReference type="EMBL" id="ATX75670.1"/>
    </source>
</evidence>
<keyword evidence="5" id="KW-1185">Reference proteome</keyword>
<proteinExistence type="predicted"/>
<dbReference type="InterPro" id="IPR036397">
    <property type="entry name" value="RNaseH_sf"/>
</dbReference>
<dbReference type="Pfam" id="PF00665">
    <property type="entry name" value="rve"/>
    <property type="match status" value="1"/>
</dbReference>
<dbReference type="InterPro" id="IPR048020">
    <property type="entry name" value="Transpos_IS3"/>
</dbReference>
<dbReference type="InterPro" id="IPR050900">
    <property type="entry name" value="Transposase_IS3/IS150/IS904"/>
</dbReference>
<protein>
    <submittedName>
        <fullName evidence="3">Integrase</fullName>
    </submittedName>
</protein>